<accession>A0ABW9HCM1</accession>
<dbReference type="CDD" id="cd13707">
    <property type="entry name" value="PBP2_BvgS_D2"/>
    <property type="match status" value="1"/>
</dbReference>
<keyword evidence="8 18" id="KW-0812">Transmembrane</keyword>
<evidence type="ECO:0000256" key="17">
    <source>
        <dbReference type="PROSITE-ProRule" id="PRU00169"/>
    </source>
</evidence>
<keyword evidence="10" id="KW-0547">Nucleotide-binding</keyword>
<dbReference type="InterPro" id="IPR000700">
    <property type="entry name" value="PAS-assoc_C"/>
</dbReference>
<evidence type="ECO:0000313" key="24">
    <source>
        <dbReference type="EMBL" id="MFM9519027.1"/>
    </source>
</evidence>
<dbReference type="Gene3D" id="1.20.120.160">
    <property type="entry name" value="HPT domain"/>
    <property type="match status" value="1"/>
</dbReference>
<dbReference type="InterPro" id="IPR008207">
    <property type="entry name" value="Sig_transdc_His_kin_Hpt_dom"/>
</dbReference>
<dbReference type="InterPro" id="IPR036890">
    <property type="entry name" value="HATPase_C_sf"/>
</dbReference>
<evidence type="ECO:0000256" key="12">
    <source>
        <dbReference type="ARBA" id="ARBA00022840"/>
    </source>
</evidence>
<dbReference type="NCBIfam" id="TIGR00229">
    <property type="entry name" value="sensory_box"/>
    <property type="match status" value="1"/>
</dbReference>
<reference evidence="24 25" key="1">
    <citation type="submission" date="2024-12" db="EMBL/GenBank/DDBJ databases">
        <title>Pseudomonas species isolated from Lotus nodules promote plant growth.</title>
        <authorList>
            <person name="Yu Y.-H."/>
            <person name="Kurtenbach J."/>
            <person name="Crosbie D."/>
            <person name="Brachmann A."/>
            <person name="Marin M."/>
        </authorList>
    </citation>
    <scope>NUCLEOTIDE SEQUENCE [LARGE SCALE GENOMIC DNA]</scope>
    <source>
        <strain evidence="24 25">PLb12A</strain>
    </source>
</reference>
<sequence length="1197" mass="134293">MNRLVLRLSGVLGLILVALNACADPLMLLSRAPTSDMSLSLNTAQRQWLEQKDVLRAGVYLPDRPPLDITANQKDYEGLSADYLDWLARALGVRVRVERYASQADALSALQRGEIDLVPRINHLETQYSDLRLSAPYAYDQAVLVSRFGTHWMNNELPPGTTVLFDPDWIQQDRVISLFPDHPVQTVDSTQHGLGMVAYGEGMVLLTDAISAQYLLERSYQQSLKQTVQRDSEGLGFSFAMQRQNTRLLTLLNSALATLSPQERVVIARHWGIGANPGLGYKRLQLTATEQQWIKDHPQIEVLANDLYSPFSLFDSHDQMRGMAADLLEMINNRTGLVFRPRKISSVQAMIRRTERDPPALIAALTYSDRREERLAFSRPYMINPFVLVTRVQPEHEGLVRLKGQSVAIIKDSAAANWLEREWPDIKVVEVDTPIETYELLAEGQVDGVIQPQLGAGYLIDRFFRGQLQIDSVLGAQPALIAFASGKQNAELVSILDKALLDISPDELSGLASRWQNPQQSHGGWSAYKNWFFRAVLGMVLVLLVVLAWNFGLRRQIAERLKAQKALNDQLEFMKVLVDGTPHPIYVRDRRGLLLTCNRAYVQTMQVELDQVLNKGLIEADILPLDDAHNYKRIHRTTLESGEPSFDNFTMTVKGQKRHVYHWALPYRDSNGTMTGVIGGWIDLTEQHHLQHALIQARKQAESANRGKSHFLAVMSHEIRTPMSALVSVLELLRENQPEQNADAGLIDIAQKSANGMMELIGEILDLSKIESGQFELRSTSSYPQRLARTVLQSFASLAQQKNLALEFVSHGPDLTVQLDALRFRQILSNLVSNAIKFTTQGTVTVELSLSSDTPFAHLQLVVRDTGIGMDEQQRQRLFQPYTQFADQDCELQTGTGLGLAICQQLTQLMGGRLDCTSTPGQGSCFTLTLQVTPVSEGDAPSPIDTAPLPPLPPLYVLIVEDHEFNRVVLQRQLESLGLRVTCAENGLEGFNLWRQDRFDYLITDCSMPLLNGDKMTRQLRAIEVAEGRTPTHVVGLTANAQPEEIQRCLEAGMNACLFKPLTRSALERYLHESERTRQASEPCFDLSRVTDITAGDALMSRQLLTTVLRTNQEDFDAMQELFRAGDFRAMGRRCHKILGSARIIHATPLIRACEQLESGCEATTTQQEVHRLFEAFARQMKRLQTHTQCVIDSDSV</sequence>
<evidence type="ECO:0000256" key="9">
    <source>
        <dbReference type="ARBA" id="ARBA00022729"/>
    </source>
</evidence>
<evidence type="ECO:0000256" key="6">
    <source>
        <dbReference type="ARBA" id="ARBA00022553"/>
    </source>
</evidence>
<dbReference type="CDD" id="cd17546">
    <property type="entry name" value="REC_hyHK_CKI1_RcsC-like"/>
    <property type="match status" value="1"/>
</dbReference>
<dbReference type="InterPro" id="IPR000014">
    <property type="entry name" value="PAS"/>
</dbReference>
<feature type="domain" description="Response regulatory" evidence="20">
    <location>
        <begin position="956"/>
        <end position="1075"/>
    </location>
</feature>
<dbReference type="CDD" id="cd16922">
    <property type="entry name" value="HATPase_EvgS-ArcB-TorS-like"/>
    <property type="match status" value="1"/>
</dbReference>
<keyword evidence="12 24" id="KW-0067">ATP-binding</keyword>
<dbReference type="SUPFAM" id="SSF53850">
    <property type="entry name" value="Periplasmic binding protein-like II"/>
    <property type="match status" value="2"/>
</dbReference>
<dbReference type="EC" id="2.7.13.3" evidence="3"/>
<dbReference type="InterPro" id="IPR001789">
    <property type="entry name" value="Sig_transdc_resp-reg_receiver"/>
</dbReference>
<dbReference type="PROSITE" id="PS50894">
    <property type="entry name" value="HPT"/>
    <property type="match status" value="1"/>
</dbReference>
<dbReference type="SUPFAM" id="SSF55785">
    <property type="entry name" value="PYP-like sensor domain (PAS domain)"/>
    <property type="match status" value="1"/>
</dbReference>
<evidence type="ECO:0000259" key="21">
    <source>
        <dbReference type="PROSITE" id="PS50112"/>
    </source>
</evidence>
<evidence type="ECO:0000256" key="8">
    <source>
        <dbReference type="ARBA" id="ARBA00022692"/>
    </source>
</evidence>
<keyword evidence="14" id="KW-0902">Two-component regulatory system</keyword>
<dbReference type="InterPro" id="IPR011006">
    <property type="entry name" value="CheY-like_superfamily"/>
</dbReference>
<dbReference type="GO" id="GO:0005524">
    <property type="term" value="F:ATP binding"/>
    <property type="evidence" value="ECO:0007669"/>
    <property type="project" value="UniProtKB-KW"/>
</dbReference>
<evidence type="ECO:0000259" key="22">
    <source>
        <dbReference type="PROSITE" id="PS50113"/>
    </source>
</evidence>
<feature type="domain" description="PAS" evidence="21">
    <location>
        <begin position="570"/>
        <end position="642"/>
    </location>
</feature>
<evidence type="ECO:0000256" key="11">
    <source>
        <dbReference type="ARBA" id="ARBA00022777"/>
    </source>
</evidence>
<dbReference type="PROSITE" id="PS50112">
    <property type="entry name" value="PAS"/>
    <property type="match status" value="1"/>
</dbReference>
<evidence type="ECO:0000313" key="25">
    <source>
        <dbReference type="Proteomes" id="UP001631987"/>
    </source>
</evidence>
<dbReference type="SUPFAM" id="SSF52172">
    <property type="entry name" value="CheY-like"/>
    <property type="match status" value="1"/>
</dbReference>
<evidence type="ECO:0000256" key="7">
    <source>
        <dbReference type="ARBA" id="ARBA00022679"/>
    </source>
</evidence>
<evidence type="ECO:0000256" key="2">
    <source>
        <dbReference type="ARBA" id="ARBA00004429"/>
    </source>
</evidence>
<keyword evidence="13 18" id="KW-1133">Transmembrane helix</keyword>
<dbReference type="PRINTS" id="PR00344">
    <property type="entry name" value="BCTRLSENSOR"/>
</dbReference>
<dbReference type="Proteomes" id="UP001631987">
    <property type="component" value="Unassembled WGS sequence"/>
</dbReference>
<keyword evidence="25" id="KW-1185">Reference proteome</keyword>
<dbReference type="Pfam" id="PF00072">
    <property type="entry name" value="Response_reg"/>
    <property type="match status" value="1"/>
</dbReference>
<dbReference type="InterPro" id="IPR005467">
    <property type="entry name" value="His_kinase_dom"/>
</dbReference>
<gene>
    <name evidence="24" type="ORF">ACKKH4_17460</name>
</gene>
<evidence type="ECO:0000256" key="16">
    <source>
        <dbReference type="PROSITE-ProRule" id="PRU00110"/>
    </source>
</evidence>
<feature type="modified residue" description="4-aspartylphosphate" evidence="17">
    <location>
        <position position="1005"/>
    </location>
</feature>
<dbReference type="RefSeq" id="WP_409078883.1">
    <property type="nucleotide sequence ID" value="NZ_CP178857.1"/>
</dbReference>
<name>A0ABW9HCM1_9PSED</name>
<dbReference type="Pfam" id="PF00512">
    <property type="entry name" value="HisKA"/>
    <property type="match status" value="1"/>
</dbReference>
<dbReference type="InterPro" id="IPR013656">
    <property type="entry name" value="PAS_4"/>
</dbReference>
<keyword evidence="4" id="KW-1003">Cell membrane</keyword>
<dbReference type="SUPFAM" id="SSF47226">
    <property type="entry name" value="Histidine-containing phosphotransfer domain, HPT domain"/>
    <property type="match status" value="1"/>
</dbReference>
<dbReference type="SMART" id="SM00091">
    <property type="entry name" value="PAS"/>
    <property type="match status" value="1"/>
</dbReference>
<dbReference type="CDD" id="cd13705">
    <property type="entry name" value="PBP2_BvgS_D1"/>
    <property type="match status" value="1"/>
</dbReference>
<dbReference type="InterPro" id="IPR049870">
    <property type="entry name" value="BvgS-like_periplasmic1"/>
</dbReference>
<feature type="modified residue" description="Phosphohistidine" evidence="16">
    <location>
        <position position="1136"/>
    </location>
</feature>
<dbReference type="PROSITE" id="PS50113">
    <property type="entry name" value="PAC"/>
    <property type="match status" value="1"/>
</dbReference>
<proteinExistence type="predicted"/>
<evidence type="ECO:0000256" key="14">
    <source>
        <dbReference type="ARBA" id="ARBA00023012"/>
    </source>
</evidence>
<organism evidence="24 25">
    <name type="scientific">Pseudomonas monachiensis</name>
    <dbReference type="NCBI Taxonomy" id="3060212"/>
    <lineage>
        <taxon>Bacteria</taxon>
        <taxon>Pseudomonadati</taxon>
        <taxon>Pseudomonadota</taxon>
        <taxon>Gammaproteobacteria</taxon>
        <taxon>Pseudomonadales</taxon>
        <taxon>Pseudomonadaceae</taxon>
        <taxon>Pseudomonas</taxon>
    </lineage>
</organism>
<dbReference type="Pfam" id="PF02518">
    <property type="entry name" value="HATPase_c"/>
    <property type="match status" value="1"/>
</dbReference>
<keyword evidence="15 18" id="KW-0472">Membrane</keyword>
<dbReference type="InterPro" id="IPR036097">
    <property type="entry name" value="HisK_dim/P_sf"/>
</dbReference>
<dbReference type="InterPro" id="IPR001638">
    <property type="entry name" value="Solute-binding_3/MltF_N"/>
</dbReference>
<evidence type="ECO:0000256" key="3">
    <source>
        <dbReference type="ARBA" id="ARBA00012438"/>
    </source>
</evidence>
<dbReference type="SMART" id="SM00387">
    <property type="entry name" value="HATPase_c"/>
    <property type="match status" value="1"/>
</dbReference>
<keyword evidence="5" id="KW-0997">Cell inner membrane</keyword>
<feature type="transmembrane region" description="Helical" evidence="18">
    <location>
        <begin position="531"/>
        <end position="552"/>
    </location>
</feature>
<evidence type="ECO:0000256" key="13">
    <source>
        <dbReference type="ARBA" id="ARBA00022989"/>
    </source>
</evidence>
<evidence type="ECO:0000259" key="23">
    <source>
        <dbReference type="PROSITE" id="PS50894"/>
    </source>
</evidence>
<dbReference type="InterPro" id="IPR003661">
    <property type="entry name" value="HisK_dim/P_dom"/>
</dbReference>
<evidence type="ECO:0000259" key="20">
    <source>
        <dbReference type="PROSITE" id="PS50110"/>
    </source>
</evidence>
<dbReference type="SMART" id="SM00062">
    <property type="entry name" value="PBPb"/>
    <property type="match status" value="2"/>
</dbReference>
<feature type="domain" description="HPt" evidence="23">
    <location>
        <begin position="1097"/>
        <end position="1187"/>
    </location>
</feature>
<dbReference type="SMART" id="SM00388">
    <property type="entry name" value="HisKA"/>
    <property type="match status" value="1"/>
</dbReference>
<evidence type="ECO:0000256" key="4">
    <source>
        <dbReference type="ARBA" id="ARBA00022475"/>
    </source>
</evidence>
<dbReference type="InterPro" id="IPR035965">
    <property type="entry name" value="PAS-like_dom_sf"/>
</dbReference>
<evidence type="ECO:0000256" key="5">
    <source>
        <dbReference type="ARBA" id="ARBA00022519"/>
    </source>
</evidence>
<dbReference type="SUPFAM" id="SSF47384">
    <property type="entry name" value="Homodimeric domain of signal transducing histidine kinase"/>
    <property type="match status" value="1"/>
</dbReference>
<evidence type="ECO:0000256" key="18">
    <source>
        <dbReference type="SAM" id="Phobius"/>
    </source>
</evidence>
<keyword evidence="6 17" id="KW-0597">Phosphoprotein</keyword>
<dbReference type="Gene3D" id="1.10.287.130">
    <property type="match status" value="1"/>
</dbReference>
<dbReference type="Pfam" id="PF00497">
    <property type="entry name" value="SBP_bac_3"/>
    <property type="match status" value="2"/>
</dbReference>
<dbReference type="Pfam" id="PF08448">
    <property type="entry name" value="PAS_4"/>
    <property type="match status" value="1"/>
</dbReference>
<dbReference type="Gene3D" id="3.40.190.10">
    <property type="entry name" value="Periplasmic binding protein-like II"/>
    <property type="match status" value="4"/>
</dbReference>
<dbReference type="Pfam" id="PF01627">
    <property type="entry name" value="Hpt"/>
    <property type="match status" value="1"/>
</dbReference>
<keyword evidence="11" id="KW-0418">Kinase</keyword>
<evidence type="ECO:0000256" key="10">
    <source>
        <dbReference type="ARBA" id="ARBA00022741"/>
    </source>
</evidence>
<evidence type="ECO:0000256" key="1">
    <source>
        <dbReference type="ARBA" id="ARBA00000085"/>
    </source>
</evidence>
<dbReference type="PANTHER" id="PTHR43047:SF72">
    <property type="entry name" value="OSMOSENSING HISTIDINE PROTEIN KINASE SLN1"/>
    <property type="match status" value="1"/>
</dbReference>
<dbReference type="Gene3D" id="3.30.450.20">
    <property type="entry name" value="PAS domain"/>
    <property type="match status" value="1"/>
</dbReference>
<comment type="catalytic activity">
    <reaction evidence="1">
        <text>ATP + protein L-histidine = ADP + protein N-phospho-L-histidine.</text>
        <dbReference type="EC" id="2.7.13.3"/>
    </reaction>
</comment>
<dbReference type="Gene3D" id="3.30.565.10">
    <property type="entry name" value="Histidine kinase-like ATPase, C-terminal domain"/>
    <property type="match status" value="1"/>
</dbReference>
<dbReference type="CDD" id="cd00082">
    <property type="entry name" value="HisKA"/>
    <property type="match status" value="1"/>
</dbReference>
<comment type="subcellular location">
    <subcellularLocation>
        <location evidence="2">Cell inner membrane</location>
        <topology evidence="2">Multi-pass membrane protein</topology>
    </subcellularLocation>
</comment>
<dbReference type="InterPro" id="IPR049871">
    <property type="entry name" value="BvgS-like_periplasmic2"/>
</dbReference>
<protein>
    <recommendedName>
        <fullName evidence="3">histidine kinase</fullName>
        <ecNumber evidence="3">2.7.13.3</ecNumber>
    </recommendedName>
</protein>
<dbReference type="InterPro" id="IPR003594">
    <property type="entry name" value="HATPase_dom"/>
</dbReference>
<dbReference type="EMBL" id="JBJVNW010000008">
    <property type="protein sequence ID" value="MFM9519027.1"/>
    <property type="molecule type" value="Genomic_DNA"/>
</dbReference>
<evidence type="ECO:0000256" key="15">
    <source>
        <dbReference type="ARBA" id="ARBA00023136"/>
    </source>
</evidence>
<dbReference type="Gene3D" id="3.40.50.2300">
    <property type="match status" value="1"/>
</dbReference>
<comment type="caution">
    <text evidence="24">The sequence shown here is derived from an EMBL/GenBank/DDBJ whole genome shotgun (WGS) entry which is preliminary data.</text>
</comment>
<dbReference type="InterPro" id="IPR036641">
    <property type="entry name" value="HPT_dom_sf"/>
</dbReference>
<feature type="domain" description="Histidine kinase" evidence="19">
    <location>
        <begin position="714"/>
        <end position="934"/>
    </location>
</feature>
<dbReference type="SMART" id="SM00448">
    <property type="entry name" value="REC"/>
    <property type="match status" value="1"/>
</dbReference>
<feature type="domain" description="PAC" evidence="22">
    <location>
        <begin position="640"/>
        <end position="696"/>
    </location>
</feature>
<keyword evidence="9" id="KW-0732">Signal</keyword>
<dbReference type="PROSITE" id="PS50109">
    <property type="entry name" value="HIS_KIN"/>
    <property type="match status" value="1"/>
</dbReference>
<dbReference type="SUPFAM" id="SSF55874">
    <property type="entry name" value="ATPase domain of HSP90 chaperone/DNA topoisomerase II/histidine kinase"/>
    <property type="match status" value="1"/>
</dbReference>
<dbReference type="PANTHER" id="PTHR43047">
    <property type="entry name" value="TWO-COMPONENT HISTIDINE PROTEIN KINASE"/>
    <property type="match status" value="1"/>
</dbReference>
<dbReference type="PROSITE" id="PS50110">
    <property type="entry name" value="RESPONSE_REGULATORY"/>
    <property type="match status" value="1"/>
</dbReference>
<dbReference type="InterPro" id="IPR004358">
    <property type="entry name" value="Sig_transdc_His_kin-like_C"/>
</dbReference>
<evidence type="ECO:0000259" key="19">
    <source>
        <dbReference type="PROSITE" id="PS50109"/>
    </source>
</evidence>
<keyword evidence="7" id="KW-0808">Transferase</keyword>